<keyword evidence="3" id="KW-0337">GPI-anchor biosynthesis</keyword>
<feature type="transmembrane region" description="Helical" evidence="10">
    <location>
        <begin position="348"/>
        <end position="365"/>
    </location>
</feature>
<evidence type="ECO:0000256" key="10">
    <source>
        <dbReference type="SAM" id="Phobius"/>
    </source>
</evidence>
<comment type="caution">
    <text evidence="11">The sequence shown here is derived from an EMBL/GenBank/DDBJ whole genome shotgun (WGS) entry which is preliminary data.</text>
</comment>
<comment type="pathway">
    <text evidence="2">Glycolipid biosynthesis; glycosylphosphatidylinositol-anchor biosynthesis.</text>
</comment>
<dbReference type="EMBL" id="JAGSXH010000127">
    <property type="protein sequence ID" value="MBS2966191.1"/>
    <property type="molecule type" value="Genomic_DNA"/>
</dbReference>
<feature type="transmembrane region" description="Helical" evidence="10">
    <location>
        <begin position="135"/>
        <end position="156"/>
    </location>
</feature>
<evidence type="ECO:0008006" key="13">
    <source>
        <dbReference type="Google" id="ProtNLM"/>
    </source>
</evidence>
<dbReference type="UniPathway" id="UPA00196"/>
<dbReference type="GO" id="GO:0004376">
    <property type="term" value="F:GPI mannosyltransferase activity"/>
    <property type="evidence" value="ECO:0007669"/>
    <property type="project" value="InterPro"/>
</dbReference>
<name>A0A8J7WPL8_9ACTN</name>
<evidence type="ECO:0000256" key="7">
    <source>
        <dbReference type="ARBA" id="ARBA00022824"/>
    </source>
</evidence>
<dbReference type="AlphaFoldDB" id="A0A8J7WPL8"/>
<dbReference type="GO" id="GO:0000009">
    <property type="term" value="F:alpha-1,6-mannosyltransferase activity"/>
    <property type="evidence" value="ECO:0007669"/>
    <property type="project" value="InterPro"/>
</dbReference>
<evidence type="ECO:0000256" key="8">
    <source>
        <dbReference type="ARBA" id="ARBA00022989"/>
    </source>
</evidence>
<evidence type="ECO:0000256" key="6">
    <source>
        <dbReference type="ARBA" id="ARBA00022692"/>
    </source>
</evidence>
<organism evidence="11 12">
    <name type="scientific">Actinocrinis puniceicyclus</name>
    <dbReference type="NCBI Taxonomy" id="977794"/>
    <lineage>
        <taxon>Bacteria</taxon>
        <taxon>Bacillati</taxon>
        <taxon>Actinomycetota</taxon>
        <taxon>Actinomycetes</taxon>
        <taxon>Catenulisporales</taxon>
        <taxon>Actinospicaceae</taxon>
        <taxon>Actinocrinis</taxon>
    </lineage>
</organism>
<dbReference type="PANTHER" id="PTHR12468:SF2">
    <property type="entry name" value="GPI MANNOSYLTRANSFERASE 2"/>
    <property type="match status" value="1"/>
</dbReference>
<dbReference type="PANTHER" id="PTHR12468">
    <property type="entry name" value="GPI MANNOSYLTRANSFERASE 2"/>
    <property type="match status" value="1"/>
</dbReference>
<feature type="transmembrane region" description="Helical" evidence="10">
    <location>
        <begin position="177"/>
        <end position="194"/>
    </location>
</feature>
<feature type="transmembrane region" description="Helical" evidence="10">
    <location>
        <begin position="393"/>
        <end position="411"/>
    </location>
</feature>
<feature type="transmembrane region" description="Helical" evidence="10">
    <location>
        <begin position="110"/>
        <end position="129"/>
    </location>
</feature>
<keyword evidence="8 10" id="KW-1133">Transmembrane helix</keyword>
<feature type="transmembrane region" description="Helical" evidence="10">
    <location>
        <begin position="214"/>
        <end position="242"/>
    </location>
</feature>
<keyword evidence="12" id="KW-1185">Reference proteome</keyword>
<reference evidence="11" key="1">
    <citation type="submission" date="2021-04" db="EMBL/GenBank/DDBJ databases">
        <title>Genome based classification of Actinospica acidithermotolerans sp. nov., an actinobacterium isolated from an Indonesian hot spring.</title>
        <authorList>
            <person name="Kusuma A.B."/>
            <person name="Putra K.E."/>
            <person name="Nafisah S."/>
            <person name="Loh J."/>
            <person name="Nouioui I."/>
            <person name="Goodfellow M."/>
        </authorList>
    </citation>
    <scope>NUCLEOTIDE SEQUENCE</scope>
    <source>
        <strain evidence="11">DSM 45618</strain>
    </source>
</reference>
<keyword evidence="5" id="KW-0808">Transferase</keyword>
<comment type="subcellular location">
    <subcellularLocation>
        <location evidence="1">Endoplasmic reticulum membrane</location>
        <topology evidence="1">Multi-pass membrane protein</topology>
    </subcellularLocation>
</comment>
<evidence type="ECO:0000256" key="5">
    <source>
        <dbReference type="ARBA" id="ARBA00022679"/>
    </source>
</evidence>
<dbReference type="Pfam" id="PF04188">
    <property type="entry name" value="Mannosyl_trans2"/>
    <property type="match status" value="1"/>
</dbReference>
<evidence type="ECO:0000256" key="4">
    <source>
        <dbReference type="ARBA" id="ARBA00022676"/>
    </source>
</evidence>
<gene>
    <name evidence="11" type="ORF">KGA66_24305</name>
</gene>
<dbReference type="InterPro" id="IPR007315">
    <property type="entry name" value="PIG-V/Gpi18"/>
</dbReference>
<evidence type="ECO:0000256" key="3">
    <source>
        <dbReference type="ARBA" id="ARBA00022502"/>
    </source>
</evidence>
<keyword evidence="4" id="KW-0328">Glycosyltransferase</keyword>
<evidence type="ECO:0000256" key="9">
    <source>
        <dbReference type="ARBA" id="ARBA00023136"/>
    </source>
</evidence>
<keyword evidence="6 10" id="KW-0812">Transmembrane</keyword>
<dbReference type="RefSeq" id="WP_211471019.1">
    <property type="nucleotide sequence ID" value="NZ_JAGSXH010000127.1"/>
</dbReference>
<accession>A0A8J7WPL8</accession>
<keyword evidence="9 10" id="KW-0472">Membrane</keyword>
<keyword evidence="7" id="KW-0256">Endoplasmic reticulum</keyword>
<proteinExistence type="predicted"/>
<feature type="transmembrane region" description="Helical" evidence="10">
    <location>
        <begin position="58"/>
        <end position="76"/>
    </location>
</feature>
<evidence type="ECO:0000313" key="11">
    <source>
        <dbReference type="EMBL" id="MBS2966191.1"/>
    </source>
</evidence>
<evidence type="ECO:0000256" key="1">
    <source>
        <dbReference type="ARBA" id="ARBA00004477"/>
    </source>
</evidence>
<dbReference type="GO" id="GO:0016020">
    <property type="term" value="C:membrane"/>
    <property type="evidence" value="ECO:0007669"/>
    <property type="project" value="GOC"/>
</dbReference>
<protein>
    <recommendedName>
        <fullName evidence="13">Integral membrane protein</fullName>
    </recommendedName>
</protein>
<evidence type="ECO:0000313" key="12">
    <source>
        <dbReference type="Proteomes" id="UP000677913"/>
    </source>
</evidence>
<dbReference type="GO" id="GO:0031501">
    <property type="term" value="C:mannosyltransferase complex"/>
    <property type="evidence" value="ECO:0007669"/>
    <property type="project" value="TreeGrafter"/>
</dbReference>
<feature type="transmembrane region" description="Helical" evidence="10">
    <location>
        <begin position="322"/>
        <end position="341"/>
    </location>
</feature>
<feature type="transmembrane region" description="Helical" evidence="10">
    <location>
        <begin position="254"/>
        <end position="273"/>
    </location>
</feature>
<sequence length="417" mass="46428">MASDVRDLELDPAPAVEAGADRRRPTLVPARSLARLRARLGLGAIEDDALRTWLVSRAALVLITWAVIWTGFGAVAKKPHGWASVWQRWDWLRYYGIAAHGYSLRSRHGASIAFFPGYPGILYAVHLVFRSWVYSGLLISFVAGAIAVVALSRIVALEAAARGETGERARTAVRDGVALFVWAPAAVFLAAGYTETPFLACSLSAWLAARRERWLTAGVLLAGAAAIRVNGLFVLAGVAVLFLQSRPRGPRGWLRGWPLALPLVPVAAFMTYLHSLTGDWNAWEHAERVGWNRHLSYPWHTFANTWHYAFGHYLPAATAWEYQVEILATAVGLALVVWLAVRRRWAEFVYVLLSVGTLATSHVYLSVPREMLTWWPLWAALGVWCVRRPWLKTAYLTVSTPIMFTVAYLFLTNRWAG</sequence>
<evidence type="ECO:0000256" key="2">
    <source>
        <dbReference type="ARBA" id="ARBA00004687"/>
    </source>
</evidence>
<dbReference type="Proteomes" id="UP000677913">
    <property type="component" value="Unassembled WGS sequence"/>
</dbReference>
<dbReference type="GO" id="GO:0006506">
    <property type="term" value="P:GPI anchor biosynthetic process"/>
    <property type="evidence" value="ECO:0007669"/>
    <property type="project" value="UniProtKB-UniPathway"/>
</dbReference>